<gene>
    <name evidence="1" type="ORF">NPIL_190231</name>
</gene>
<accession>A0A8X6PIB3</accession>
<proteinExistence type="predicted"/>
<dbReference type="EMBL" id="BMAW01115341">
    <property type="protein sequence ID" value="GFT65744.1"/>
    <property type="molecule type" value="Genomic_DNA"/>
</dbReference>
<dbReference type="Proteomes" id="UP000887013">
    <property type="component" value="Unassembled WGS sequence"/>
</dbReference>
<organism evidence="1 2">
    <name type="scientific">Nephila pilipes</name>
    <name type="common">Giant wood spider</name>
    <name type="synonym">Nephila maculata</name>
    <dbReference type="NCBI Taxonomy" id="299642"/>
    <lineage>
        <taxon>Eukaryota</taxon>
        <taxon>Metazoa</taxon>
        <taxon>Ecdysozoa</taxon>
        <taxon>Arthropoda</taxon>
        <taxon>Chelicerata</taxon>
        <taxon>Arachnida</taxon>
        <taxon>Araneae</taxon>
        <taxon>Araneomorphae</taxon>
        <taxon>Entelegynae</taxon>
        <taxon>Araneoidea</taxon>
        <taxon>Nephilidae</taxon>
        <taxon>Nephila</taxon>
    </lineage>
</organism>
<dbReference type="AlphaFoldDB" id="A0A8X6PIB3"/>
<sequence length="315" mass="36837">MEGIINKIEQKIKHSDLVTCHEISDKHDTQQELSISLQMLTLHDSEKQNAISIQKIDDIDTIYSDLTRCLLIWSMVAGDVPNRIGIYLEMTQLTERCAVFDMISNLVTQFFYFEFEKIIEINGEKLSGSSEIEHAEFFLSRCLTLCGEPTDFSFIIVASFLSHLVVSFYNEMGCFRIMYIAEFCFDVLYRRIFWKIFKSREDYKKLLVFSQELNEHMELGTALGKLNSICGENWEKRIKDCVDILVDTFSLNESERELFKTFYSIESIWAIPRELNEDLIESLESDPNTFHRVSSCGSMCYNYFSYINQICFPLF</sequence>
<evidence type="ECO:0000313" key="2">
    <source>
        <dbReference type="Proteomes" id="UP000887013"/>
    </source>
</evidence>
<dbReference type="OrthoDB" id="6439474at2759"/>
<comment type="caution">
    <text evidence="1">The sequence shown here is derived from an EMBL/GenBank/DDBJ whole genome shotgun (WGS) entry which is preliminary data.</text>
</comment>
<protein>
    <submittedName>
        <fullName evidence="1">Uncharacterized protein</fullName>
    </submittedName>
</protein>
<keyword evidence="2" id="KW-1185">Reference proteome</keyword>
<evidence type="ECO:0000313" key="1">
    <source>
        <dbReference type="EMBL" id="GFT65744.1"/>
    </source>
</evidence>
<name>A0A8X6PIB3_NEPPI</name>
<reference evidence="1" key="1">
    <citation type="submission" date="2020-08" db="EMBL/GenBank/DDBJ databases">
        <title>Multicomponent nature underlies the extraordinary mechanical properties of spider dragline silk.</title>
        <authorList>
            <person name="Kono N."/>
            <person name="Nakamura H."/>
            <person name="Mori M."/>
            <person name="Yoshida Y."/>
            <person name="Ohtoshi R."/>
            <person name="Malay A.D."/>
            <person name="Moran D.A.P."/>
            <person name="Tomita M."/>
            <person name="Numata K."/>
            <person name="Arakawa K."/>
        </authorList>
    </citation>
    <scope>NUCLEOTIDE SEQUENCE</scope>
</reference>